<keyword evidence="7 11" id="KW-0274">FAD</keyword>
<organism evidence="12 13">
    <name type="scientific">Sphaerotilus microaerophilus</name>
    <dbReference type="NCBI Taxonomy" id="2914710"/>
    <lineage>
        <taxon>Bacteria</taxon>
        <taxon>Pseudomonadati</taxon>
        <taxon>Pseudomonadota</taxon>
        <taxon>Betaproteobacteria</taxon>
        <taxon>Burkholderiales</taxon>
        <taxon>Sphaerotilaceae</taxon>
        <taxon>Sphaerotilus</taxon>
    </lineage>
</organism>
<keyword evidence="6 11" id="KW-0479">Metal-binding</keyword>
<dbReference type="GO" id="GO:0016740">
    <property type="term" value="F:transferase activity"/>
    <property type="evidence" value="ECO:0007669"/>
    <property type="project" value="UniProtKB-KW"/>
</dbReference>
<dbReference type="Pfam" id="PF02424">
    <property type="entry name" value="ApbE"/>
    <property type="match status" value="1"/>
</dbReference>
<keyword evidence="8 11" id="KW-0460">Magnesium</keyword>
<evidence type="ECO:0000256" key="7">
    <source>
        <dbReference type="ARBA" id="ARBA00022827"/>
    </source>
</evidence>
<keyword evidence="13" id="KW-1185">Reference proteome</keyword>
<protein>
    <recommendedName>
        <fullName evidence="3 11">FAD:protein FMN transferase</fullName>
        <ecNumber evidence="2 11">2.7.1.180</ecNumber>
    </recommendedName>
    <alternativeName>
        <fullName evidence="9 11">Flavin transferase</fullName>
    </alternativeName>
</protein>
<evidence type="ECO:0000256" key="9">
    <source>
        <dbReference type="ARBA" id="ARBA00031306"/>
    </source>
</evidence>
<dbReference type="InterPro" id="IPR024932">
    <property type="entry name" value="ApbE"/>
</dbReference>
<gene>
    <name evidence="12" type="ORF">CATMQ487_34000</name>
</gene>
<dbReference type="PANTHER" id="PTHR30040">
    <property type="entry name" value="THIAMINE BIOSYNTHESIS LIPOPROTEIN APBE"/>
    <property type="match status" value="1"/>
</dbReference>
<dbReference type="PIRSF" id="PIRSF006268">
    <property type="entry name" value="ApbE"/>
    <property type="match status" value="1"/>
</dbReference>
<keyword evidence="4 11" id="KW-0285">Flavoprotein</keyword>
<evidence type="ECO:0000256" key="4">
    <source>
        <dbReference type="ARBA" id="ARBA00022630"/>
    </source>
</evidence>
<evidence type="ECO:0000256" key="8">
    <source>
        <dbReference type="ARBA" id="ARBA00022842"/>
    </source>
</evidence>
<dbReference type="EC" id="2.7.1.180" evidence="2 11"/>
<evidence type="ECO:0000256" key="2">
    <source>
        <dbReference type="ARBA" id="ARBA00011955"/>
    </source>
</evidence>
<evidence type="ECO:0000256" key="10">
    <source>
        <dbReference type="ARBA" id="ARBA00048540"/>
    </source>
</evidence>
<evidence type="ECO:0000313" key="12">
    <source>
        <dbReference type="EMBL" id="BDI06430.1"/>
    </source>
</evidence>
<dbReference type="Proteomes" id="UP001057498">
    <property type="component" value="Chromosome"/>
</dbReference>
<evidence type="ECO:0000256" key="5">
    <source>
        <dbReference type="ARBA" id="ARBA00022679"/>
    </source>
</evidence>
<comment type="similarity">
    <text evidence="11">Belongs to the ApbE family.</text>
</comment>
<proteinExistence type="inferred from homology"/>
<evidence type="ECO:0000256" key="11">
    <source>
        <dbReference type="PIRNR" id="PIRNR006268"/>
    </source>
</evidence>
<evidence type="ECO:0000256" key="1">
    <source>
        <dbReference type="ARBA" id="ARBA00001946"/>
    </source>
</evidence>
<accession>A0ABM7YPK0</accession>
<keyword evidence="5 11" id="KW-0808">Transferase</keyword>
<dbReference type="RefSeq" id="WP_251969700.1">
    <property type="nucleotide sequence ID" value="NZ_AP025730.1"/>
</dbReference>
<comment type="catalytic activity">
    <reaction evidence="10 11">
        <text>L-threonyl-[protein] + FAD = FMN-L-threonyl-[protein] + AMP + H(+)</text>
        <dbReference type="Rhea" id="RHEA:36847"/>
        <dbReference type="Rhea" id="RHEA-COMP:11060"/>
        <dbReference type="Rhea" id="RHEA-COMP:11061"/>
        <dbReference type="ChEBI" id="CHEBI:15378"/>
        <dbReference type="ChEBI" id="CHEBI:30013"/>
        <dbReference type="ChEBI" id="CHEBI:57692"/>
        <dbReference type="ChEBI" id="CHEBI:74257"/>
        <dbReference type="ChEBI" id="CHEBI:456215"/>
        <dbReference type="EC" id="2.7.1.180"/>
    </reaction>
</comment>
<reference evidence="12" key="1">
    <citation type="submission" date="2022-04" db="EMBL/GenBank/DDBJ databases">
        <title>Whole genome sequence of Sphaerotilus sp. FB-5.</title>
        <authorList>
            <person name="Takeda M."/>
            <person name="Narihara S."/>
            <person name="Akimoto M."/>
            <person name="Akimoto R."/>
            <person name="Nishiyashiki S."/>
            <person name="Murakami T."/>
        </authorList>
    </citation>
    <scope>NUCLEOTIDE SEQUENCE</scope>
    <source>
        <strain evidence="12">FB-5</strain>
    </source>
</reference>
<dbReference type="PANTHER" id="PTHR30040:SF2">
    <property type="entry name" value="FAD:PROTEIN FMN TRANSFERASE"/>
    <property type="match status" value="1"/>
</dbReference>
<name>A0ABM7YPK0_9BURK</name>
<evidence type="ECO:0000313" key="13">
    <source>
        <dbReference type="Proteomes" id="UP001057498"/>
    </source>
</evidence>
<dbReference type="SUPFAM" id="SSF143631">
    <property type="entry name" value="ApbE-like"/>
    <property type="match status" value="1"/>
</dbReference>
<evidence type="ECO:0000256" key="3">
    <source>
        <dbReference type="ARBA" id="ARBA00016337"/>
    </source>
</evidence>
<sequence length="321" mass="34202">MGVQAMGMQREPVEPDGDTVIEFSGMASVCKIRLAGVDAATARAWVEQAIAEVRRIETTYSRYRADSIVSRINAAAGSGEPVPLDAETADLLGFSDQLWRASDGLFDVTSGVLRRAWDFRSQRLPSQAELDALLPLIGWGEVAWSREAIALPRPGMQLDFGGFGKEYAADRAAGLLLALGARSGIVNLGGDLRVLGPRPDGSPWRIAIAHPREPGGVIASLPVSQGALATSGDYERSMVVDGRRYCHLLHPRHGWPVSHWQAISVLAPACLAAGALTTIAMLKEADAPAFLREQGVSWLAVDAHGGVTRVDPLVGVVDPSQ</sequence>
<evidence type="ECO:0000256" key="6">
    <source>
        <dbReference type="ARBA" id="ARBA00022723"/>
    </source>
</evidence>
<dbReference type="InterPro" id="IPR003374">
    <property type="entry name" value="ApbE-like_sf"/>
</dbReference>
<dbReference type="Gene3D" id="3.10.520.10">
    <property type="entry name" value="ApbE-like domains"/>
    <property type="match status" value="1"/>
</dbReference>
<dbReference type="EMBL" id="AP025730">
    <property type="protein sequence ID" value="BDI06430.1"/>
    <property type="molecule type" value="Genomic_DNA"/>
</dbReference>
<comment type="cofactor">
    <cofactor evidence="1">
        <name>Mg(2+)</name>
        <dbReference type="ChEBI" id="CHEBI:18420"/>
    </cofactor>
</comment>